<evidence type="ECO:0000313" key="2">
    <source>
        <dbReference type="EMBL" id="EUJ40477.1"/>
    </source>
</evidence>
<feature type="region of interest" description="Disordered" evidence="1">
    <location>
        <begin position="34"/>
        <end position="61"/>
    </location>
</feature>
<evidence type="ECO:0000256" key="1">
    <source>
        <dbReference type="SAM" id="MobiDB-lite"/>
    </source>
</evidence>
<sequence length="61" mass="6651">MIGVLLVLIATTLYFVILTTGNNEPLDGVKVAKNEVSSEQVKQRSDDDASSSTKKKNKQLN</sequence>
<proteinExistence type="predicted"/>
<organism evidence="2 3">
    <name type="scientific">Brochothrix campestris FSL F6-1037</name>
    <dbReference type="NCBI Taxonomy" id="1265861"/>
    <lineage>
        <taxon>Bacteria</taxon>
        <taxon>Bacillati</taxon>
        <taxon>Bacillota</taxon>
        <taxon>Bacilli</taxon>
        <taxon>Bacillales</taxon>
        <taxon>Listeriaceae</taxon>
        <taxon>Brochothrix</taxon>
    </lineage>
</organism>
<accession>W7CU85</accession>
<comment type="caution">
    <text evidence="2">The sequence shown here is derived from an EMBL/GenBank/DDBJ whole genome shotgun (WGS) entry which is preliminary data.</text>
</comment>
<evidence type="ECO:0000313" key="3">
    <source>
        <dbReference type="Proteomes" id="UP000019243"/>
    </source>
</evidence>
<dbReference type="AlphaFoldDB" id="W7CU85"/>
<gene>
    <name evidence="2" type="ORF">BCAMP_05074</name>
</gene>
<dbReference type="Proteomes" id="UP000019243">
    <property type="component" value="Unassembled WGS sequence"/>
</dbReference>
<dbReference type="STRING" id="1265861.BCAMP_05074"/>
<protein>
    <submittedName>
        <fullName evidence="2">Uncharacterized protein</fullName>
    </submittedName>
</protein>
<keyword evidence="3" id="KW-1185">Reference proteome</keyword>
<reference evidence="2 3" key="1">
    <citation type="submission" date="2012-12" db="EMBL/GenBank/DDBJ databases">
        <title>Novel taxa of Listeriaceae from agricultural environments in the United States.</title>
        <authorList>
            <person name="den Bakker H.C."/>
            <person name="Allred A."/>
            <person name="Warchocki S."/>
            <person name="Wright E.M."/>
            <person name="Burrell A."/>
            <person name="Nightingale K.K."/>
            <person name="Kephart D."/>
            <person name="Wiedmann M."/>
        </authorList>
    </citation>
    <scope>NUCLEOTIDE SEQUENCE [LARGE SCALE GENOMIC DNA]</scope>
    <source>
        <strain evidence="2 3">FSL F6-1037</strain>
    </source>
</reference>
<dbReference type="EMBL" id="AODH01000018">
    <property type="protein sequence ID" value="EUJ40477.1"/>
    <property type="molecule type" value="Genomic_DNA"/>
</dbReference>
<name>W7CU85_9LIST</name>